<sequence>MVCPVGWKSGESMIFGVPPLLTAHGPVGILLLRRSSLMCGGEANGGGDCSNSVVWFSHSGSQRQGVASFHPRICLPVVETLQRRCDELGHGGSSPPVYIRHSATLKSSLLPLNVRLLSHLLVCLLRFDGIDCPWFCVLVLHSLYVARDKFLSPNYLLGMKKLLMHLFWPSYPFVSFRV</sequence>
<dbReference type="Proteomes" id="UP001295469">
    <property type="component" value="Chromosome C09"/>
</dbReference>
<name>A0A816IX39_BRANA</name>
<proteinExistence type="predicted"/>
<reference evidence="1" key="1">
    <citation type="submission" date="2021-01" db="EMBL/GenBank/DDBJ databases">
        <authorList>
            <consortium name="Genoscope - CEA"/>
            <person name="William W."/>
        </authorList>
    </citation>
    <scope>NUCLEOTIDE SEQUENCE</scope>
</reference>
<dbReference type="AlphaFoldDB" id="A0A816IX39"/>
<feature type="non-terminal residue" evidence="1">
    <location>
        <position position="178"/>
    </location>
</feature>
<evidence type="ECO:0000313" key="1">
    <source>
        <dbReference type="EMBL" id="CAF1735215.1"/>
    </source>
</evidence>
<gene>
    <name evidence="1" type="ORF">DARMORV10_C09P29020.1</name>
</gene>
<protein>
    <submittedName>
        <fullName evidence="1">(rape) hypothetical protein</fullName>
    </submittedName>
</protein>
<organism evidence="1">
    <name type="scientific">Brassica napus</name>
    <name type="common">Rape</name>
    <dbReference type="NCBI Taxonomy" id="3708"/>
    <lineage>
        <taxon>Eukaryota</taxon>
        <taxon>Viridiplantae</taxon>
        <taxon>Streptophyta</taxon>
        <taxon>Embryophyta</taxon>
        <taxon>Tracheophyta</taxon>
        <taxon>Spermatophyta</taxon>
        <taxon>Magnoliopsida</taxon>
        <taxon>eudicotyledons</taxon>
        <taxon>Gunneridae</taxon>
        <taxon>Pentapetalae</taxon>
        <taxon>rosids</taxon>
        <taxon>malvids</taxon>
        <taxon>Brassicales</taxon>
        <taxon>Brassicaceae</taxon>
        <taxon>Brassiceae</taxon>
        <taxon>Brassica</taxon>
    </lineage>
</organism>
<accession>A0A816IX39</accession>
<dbReference type="EMBL" id="HG994373">
    <property type="protein sequence ID" value="CAF1735215.1"/>
    <property type="molecule type" value="Genomic_DNA"/>
</dbReference>